<comment type="subcellular location">
    <subcellularLocation>
        <location evidence="1">Cell membrane</location>
        <topology evidence="1">Single-pass membrane protein</topology>
    </subcellularLocation>
</comment>
<dbReference type="PROSITE" id="PS50011">
    <property type="entry name" value="PROTEIN_KINASE_DOM"/>
    <property type="match status" value="1"/>
</dbReference>
<dbReference type="PANTHER" id="PTHR27008">
    <property type="entry name" value="OS04G0122200 PROTEIN"/>
    <property type="match status" value="1"/>
</dbReference>
<dbReference type="FunFam" id="3.80.10.10:FF:000095">
    <property type="entry name" value="LRR receptor-like serine/threonine-protein kinase GSO1"/>
    <property type="match status" value="1"/>
</dbReference>
<evidence type="ECO:0000256" key="23">
    <source>
        <dbReference type="SAM" id="SignalP"/>
    </source>
</evidence>
<evidence type="ECO:0000256" key="5">
    <source>
        <dbReference type="ARBA" id="ARBA00022527"/>
    </source>
</evidence>
<evidence type="ECO:0000256" key="1">
    <source>
        <dbReference type="ARBA" id="ARBA00004162"/>
    </source>
</evidence>
<keyword evidence="10 23" id="KW-0732">Signal</keyword>
<evidence type="ECO:0000259" key="24">
    <source>
        <dbReference type="PROSITE" id="PS50011"/>
    </source>
</evidence>
<keyword evidence="13 25" id="KW-0418">Kinase</keyword>
<keyword evidence="9 22" id="KW-0812">Transmembrane</keyword>
<evidence type="ECO:0000256" key="15">
    <source>
        <dbReference type="ARBA" id="ARBA00022989"/>
    </source>
</evidence>
<dbReference type="Pfam" id="PF00560">
    <property type="entry name" value="LRR_1"/>
    <property type="match status" value="7"/>
</dbReference>
<dbReference type="InterPro" id="IPR008271">
    <property type="entry name" value="Ser/Thr_kinase_AS"/>
</dbReference>
<keyword evidence="7" id="KW-0433">Leucine-rich repeat</keyword>
<comment type="catalytic activity">
    <reaction evidence="19">
        <text>L-threonyl-[protein] + ATP = O-phospho-L-threonyl-[protein] + ADP + H(+)</text>
        <dbReference type="Rhea" id="RHEA:46608"/>
        <dbReference type="Rhea" id="RHEA-COMP:11060"/>
        <dbReference type="Rhea" id="RHEA-COMP:11605"/>
        <dbReference type="ChEBI" id="CHEBI:15378"/>
        <dbReference type="ChEBI" id="CHEBI:30013"/>
        <dbReference type="ChEBI" id="CHEBI:30616"/>
        <dbReference type="ChEBI" id="CHEBI:61977"/>
        <dbReference type="ChEBI" id="CHEBI:456216"/>
        <dbReference type="EC" id="2.7.11.1"/>
    </reaction>
</comment>
<organism evidence="25 26">
    <name type="scientific">Salvia divinorum</name>
    <name type="common">Maria pastora</name>
    <name type="synonym">Diviner's sage</name>
    <dbReference type="NCBI Taxonomy" id="28513"/>
    <lineage>
        <taxon>Eukaryota</taxon>
        <taxon>Viridiplantae</taxon>
        <taxon>Streptophyta</taxon>
        <taxon>Embryophyta</taxon>
        <taxon>Tracheophyta</taxon>
        <taxon>Spermatophyta</taxon>
        <taxon>Magnoliopsida</taxon>
        <taxon>eudicotyledons</taxon>
        <taxon>Gunneridae</taxon>
        <taxon>Pentapetalae</taxon>
        <taxon>asterids</taxon>
        <taxon>lamiids</taxon>
        <taxon>Lamiales</taxon>
        <taxon>Lamiaceae</taxon>
        <taxon>Nepetoideae</taxon>
        <taxon>Mentheae</taxon>
        <taxon>Salviinae</taxon>
        <taxon>Salvia</taxon>
        <taxon>Salvia subgen. Calosphace</taxon>
    </lineage>
</organism>
<dbReference type="EMBL" id="JBEAFC010000008">
    <property type="protein sequence ID" value="KAL1545016.1"/>
    <property type="molecule type" value="Genomic_DNA"/>
</dbReference>
<evidence type="ECO:0000256" key="8">
    <source>
        <dbReference type="ARBA" id="ARBA00022679"/>
    </source>
</evidence>
<reference evidence="25 26" key="1">
    <citation type="submission" date="2024-06" db="EMBL/GenBank/DDBJ databases">
        <title>A chromosome level genome sequence of Diviner's sage (Salvia divinorum).</title>
        <authorList>
            <person name="Ford S.A."/>
            <person name="Ro D.-K."/>
            <person name="Ness R.W."/>
            <person name="Phillips M.A."/>
        </authorList>
    </citation>
    <scope>NUCLEOTIDE SEQUENCE [LARGE SCALE GENOMIC DNA]</scope>
    <source>
        <strain evidence="25">SAF-2024a</strain>
        <tissue evidence="25">Leaf</tissue>
    </source>
</reference>
<dbReference type="Pfam" id="PF13855">
    <property type="entry name" value="LRR_8"/>
    <property type="match status" value="2"/>
</dbReference>
<dbReference type="InterPro" id="IPR001611">
    <property type="entry name" value="Leu-rich_rpt"/>
</dbReference>
<dbReference type="InterPro" id="IPR003591">
    <property type="entry name" value="Leu-rich_rpt_typical-subtyp"/>
</dbReference>
<dbReference type="Pfam" id="PF08263">
    <property type="entry name" value="LRRNT_2"/>
    <property type="match status" value="1"/>
</dbReference>
<dbReference type="GO" id="GO:0004674">
    <property type="term" value="F:protein serine/threonine kinase activity"/>
    <property type="evidence" value="ECO:0007669"/>
    <property type="project" value="UniProtKB-KW"/>
</dbReference>
<feature type="signal peptide" evidence="23">
    <location>
        <begin position="1"/>
        <end position="21"/>
    </location>
</feature>
<dbReference type="EC" id="2.7.11.1" evidence="3"/>
<dbReference type="InterPro" id="IPR051809">
    <property type="entry name" value="Plant_receptor-like_S/T_kinase"/>
</dbReference>
<dbReference type="SUPFAM" id="SSF52047">
    <property type="entry name" value="RNI-like"/>
    <property type="match status" value="1"/>
</dbReference>
<dbReference type="Gene3D" id="3.80.10.10">
    <property type="entry name" value="Ribonuclease Inhibitor"/>
    <property type="match status" value="4"/>
</dbReference>
<dbReference type="SUPFAM" id="SSF56112">
    <property type="entry name" value="Protein kinase-like (PK-like)"/>
    <property type="match status" value="1"/>
</dbReference>
<keyword evidence="17" id="KW-0675">Receptor</keyword>
<keyword evidence="15 22" id="KW-1133">Transmembrane helix</keyword>
<dbReference type="Pfam" id="PF00069">
    <property type="entry name" value="Pkinase"/>
    <property type="match status" value="1"/>
</dbReference>
<feature type="chain" id="PRO_5044822834" description="non-specific serine/threonine protein kinase" evidence="23">
    <location>
        <begin position="22"/>
        <end position="988"/>
    </location>
</feature>
<dbReference type="SUPFAM" id="SSF52058">
    <property type="entry name" value="L domain-like"/>
    <property type="match status" value="1"/>
</dbReference>
<dbReference type="InterPro" id="IPR000719">
    <property type="entry name" value="Prot_kinase_dom"/>
</dbReference>
<sequence length="988" mass="109490">MAIASWLFLAPLIMCWSTSFAITSEQSTLLALKSHIIKGNSHHILAQNWSETASICTWMGVTCASPPDRVTALNISNMELTATLPSLLGNLSSLVSLDLSNNNFYGDLPEDLSNLPRLRALNLYNNSFTGFIPLSFFNLSNLQTLIVASNLLRGNIPQQIGNLSNLKEFYGGVNRFSGSIPTGIGRLRMLQYLYLGSNMLQGPIPEEISTLENLQEIGLSNNSLSGPIPVGMFNISTLRIISMIMNNLSGTLPSTMGHNLPNLEYLSLYMNNLSGRIPDSISNSTKLFQITLQRNKLSGSIPHSLGNLKLLDCLHLFGNQLTNDAPDQDLTFLTSLTNCPKLRDLIVSYNPLRGRLPPSIGNFSTSLRRLYISGCMLIGEIPDHIGNLTDLNNLDLTDNDLSGFVPTTIRGMLRLQGLSLSKNKLQGPLPDNLCDMPELSHLKLGQTLISGPIPNCIGNVTSLRMLHLNSNRLNSTLPWSIWSLKDLLELDLSSNSLIGNLSQQIEDMKVATYINLSKNGFTSTIPDAYGSMNNLMIFSLASNELQGSIPQSLGKMISLVSLDLSDNALSGEIPRALENLQFLTYFNVSFNKLCGEIPSGGPFKNFSYSLFASNEGLCSALDFPCVDRCKNKKKKNGRRIRFVVIVSVTVGALLITSFSVLSWTTRRRRRRASELPSSHDIKVMERFSYQELKQATDDFSEGNLLGSGSFASVYLANFDDGIHFAVKVFDLVREYGCRSFERECYMLSKLRHRNLTKVISACSNHDFKALLLEYMQNGSLEDWLYCDGLFLDIMQRINVMIDVASALEYLHHGCVKPVIHCDLKPSNVLLDKDMVGHITDFGITKLLGEEDSVVHTQTLATLGYMAPEYGNEGVVSSACDVYSYGILLMETFTRKQPTDDMFGGELSLRSWIDAMLPNAVNQIVDSTLMREEEEHYTEKMQCVSSIFALAMACTVQSPKDRMNMKYVLTALEKIKLRIISTLGSIEGC</sequence>
<dbReference type="GO" id="GO:0006952">
    <property type="term" value="P:defense response"/>
    <property type="evidence" value="ECO:0007669"/>
    <property type="project" value="UniProtKB-ARBA"/>
</dbReference>
<evidence type="ECO:0000256" key="18">
    <source>
        <dbReference type="ARBA" id="ARBA00023180"/>
    </source>
</evidence>
<keyword evidence="11" id="KW-0677">Repeat</keyword>
<keyword evidence="26" id="KW-1185">Reference proteome</keyword>
<dbReference type="FunFam" id="3.80.10.10:FF:000233">
    <property type="entry name" value="Leucine-rich repeat receptor-like protein kinase TDR"/>
    <property type="match status" value="1"/>
</dbReference>
<dbReference type="PANTHER" id="PTHR27008:SF602">
    <property type="entry name" value="LRR RECEPTOR-LIKE SERINE_THREONINE-PROTEIN KINASE EFR"/>
    <property type="match status" value="1"/>
</dbReference>
<comment type="catalytic activity">
    <reaction evidence="20">
        <text>L-seryl-[protein] + ATP = O-phospho-L-seryl-[protein] + ADP + H(+)</text>
        <dbReference type="Rhea" id="RHEA:17989"/>
        <dbReference type="Rhea" id="RHEA-COMP:9863"/>
        <dbReference type="Rhea" id="RHEA-COMP:11604"/>
        <dbReference type="ChEBI" id="CHEBI:15378"/>
        <dbReference type="ChEBI" id="CHEBI:29999"/>
        <dbReference type="ChEBI" id="CHEBI:30616"/>
        <dbReference type="ChEBI" id="CHEBI:83421"/>
        <dbReference type="ChEBI" id="CHEBI:456216"/>
        <dbReference type="EC" id="2.7.11.1"/>
    </reaction>
</comment>
<dbReference type="Gene3D" id="3.30.200.20">
    <property type="entry name" value="Phosphorylase Kinase, domain 1"/>
    <property type="match status" value="1"/>
</dbReference>
<keyword evidence="14 21" id="KW-0067">ATP-binding</keyword>
<evidence type="ECO:0000256" key="4">
    <source>
        <dbReference type="ARBA" id="ARBA00022475"/>
    </source>
</evidence>
<dbReference type="Proteomes" id="UP001567538">
    <property type="component" value="Unassembled WGS sequence"/>
</dbReference>
<evidence type="ECO:0000256" key="20">
    <source>
        <dbReference type="ARBA" id="ARBA00048679"/>
    </source>
</evidence>
<keyword evidence="6" id="KW-0597">Phosphoprotein</keyword>
<gene>
    <name evidence="25" type="ORF">AAHA92_21791</name>
</gene>
<evidence type="ECO:0000256" key="13">
    <source>
        <dbReference type="ARBA" id="ARBA00022777"/>
    </source>
</evidence>
<evidence type="ECO:0000256" key="17">
    <source>
        <dbReference type="ARBA" id="ARBA00023170"/>
    </source>
</evidence>
<dbReference type="SMART" id="SM00365">
    <property type="entry name" value="LRR_SD22"/>
    <property type="match status" value="6"/>
</dbReference>
<keyword evidence="18" id="KW-0325">Glycoprotein</keyword>
<evidence type="ECO:0000256" key="21">
    <source>
        <dbReference type="PROSITE-ProRule" id="PRU10141"/>
    </source>
</evidence>
<evidence type="ECO:0000256" key="7">
    <source>
        <dbReference type="ARBA" id="ARBA00022614"/>
    </source>
</evidence>
<protein>
    <recommendedName>
        <fullName evidence="3">non-specific serine/threonine protein kinase</fullName>
        <ecNumber evidence="3">2.7.11.1</ecNumber>
    </recommendedName>
</protein>
<evidence type="ECO:0000256" key="19">
    <source>
        <dbReference type="ARBA" id="ARBA00047899"/>
    </source>
</evidence>
<comment type="caution">
    <text evidence="25">The sequence shown here is derived from an EMBL/GenBank/DDBJ whole genome shotgun (WGS) entry which is preliminary data.</text>
</comment>
<keyword evidence="12 21" id="KW-0547">Nucleotide-binding</keyword>
<dbReference type="SMART" id="SM00369">
    <property type="entry name" value="LRR_TYP"/>
    <property type="match status" value="9"/>
</dbReference>
<evidence type="ECO:0000313" key="25">
    <source>
        <dbReference type="EMBL" id="KAL1545016.1"/>
    </source>
</evidence>
<dbReference type="PROSITE" id="PS00107">
    <property type="entry name" value="PROTEIN_KINASE_ATP"/>
    <property type="match status" value="1"/>
</dbReference>
<dbReference type="InterPro" id="IPR013210">
    <property type="entry name" value="LRR_N_plant-typ"/>
</dbReference>
<feature type="binding site" evidence="21">
    <location>
        <position position="727"/>
    </location>
    <ligand>
        <name>ATP</name>
        <dbReference type="ChEBI" id="CHEBI:30616"/>
    </ligand>
</feature>
<proteinExistence type="inferred from homology"/>
<dbReference type="InterPro" id="IPR011009">
    <property type="entry name" value="Kinase-like_dom_sf"/>
</dbReference>
<name>A0ABD1GLK2_SALDI</name>
<evidence type="ECO:0000256" key="12">
    <source>
        <dbReference type="ARBA" id="ARBA00022741"/>
    </source>
</evidence>
<dbReference type="GO" id="GO:0005886">
    <property type="term" value="C:plasma membrane"/>
    <property type="evidence" value="ECO:0007669"/>
    <property type="project" value="UniProtKB-SubCell"/>
</dbReference>
<dbReference type="Gene3D" id="1.10.510.10">
    <property type="entry name" value="Transferase(Phosphotransferase) domain 1"/>
    <property type="match status" value="1"/>
</dbReference>
<evidence type="ECO:0000256" key="9">
    <source>
        <dbReference type="ARBA" id="ARBA00022692"/>
    </source>
</evidence>
<feature type="transmembrane region" description="Helical" evidence="22">
    <location>
        <begin position="640"/>
        <end position="661"/>
    </location>
</feature>
<evidence type="ECO:0000256" key="6">
    <source>
        <dbReference type="ARBA" id="ARBA00022553"/>
    </source>
</evidence>
<keyword evidence="4" id="KW-1003">Cell membrane</keyword>
<dbReference type="SMART" id="SM00220">
    <property type="entry name" value="S_TKc"/>
    <property type="match status" value="1"/>
</dbReference>
<evidence type="ECO:0000256" key="22">
    <source>
        <dbReference type="SAM" id="Phobius"/>
    </source>
</evidence>
<evidence type="ECO:0000256" key="10">
    <source>
        <dbReference type="ARBA" id="ARBA00022729"/>
    </source>
</evidence>
<dbReference type="AlphaFoldDB" id="A0ABD1GLK2"/>
<dbReference type="GO" id="GO:0009791">
    <property type="term" value="P:post-embryonic development"/>
    <property type="evidence" value="ECO:0007669"/>
    <property type="project" value="UniProtKB-ARBA"/>
</dbReference>
<evidence type="ECO:0000256" key="14">
    <source>
        <dbReference type="ARBA" id="ARBA00022840"/>
    </source>
</evidence>
<feature type="domain" description="Protein kinase" evidence="24">
    <location>
        <begin position="699"/>
        <end position="974"/>
    </location>
</feature>
<evidence type="ECO:0000256" key="11">
    <source>
        <dbReference type="ARBA" id="ARBA00022737"/>
    </source>
</evidence>
<keyword evidence="8 25" id="KW-0808">Transferase</keyword>
<evidence type="ECO:0000256" key="16">
    <source>
        <dbReference type="ARBA" id="ARBA00023136"/>
    </source>
</evidence>
<dbReference type="InterPro" id="IPR032675">
    <property type="entry name" value="LRR_dom_sf"/>
</dbReference>
<evidence type="ECO:0000256" key="3">
    <source>
        <dbReference type="ARBA" id="ARBA00012513"/>
    </source>
</evidence>
<evidence type="ECO:0000256" key="2">
    <source>
        <dbReference type="ARBA" id="ARBA00008684"/>
    </source>
</evidence>
<dbReference type="PROSITE" id="PS00108">
    <property type="entry name" value="PROTEIN_KINASE_ST"/>
    <property type="match status" value="1"/>
</dbReference>
<dbReference type="InterPro" id="IPR017441">
    <property type="entry name" value="Protein_kinase_ATP_BS"/>
</dbReference>
<evidence type="ECO:0000313" key="26">
    <source>
        <dbReference type="Proteomes" id="UP001567538"/>
    </source>
</evidence>
<comment type="similarity">
    <text evidence="2">Belongs to the protein kinase superfamily. Ser/Thr protein kinase family.</text>
</comment>
<dbReference type="GO" id="GO:0051707">
    <property type="term" value="P:response to other organism"/>
    <property type="evidence" value="ECO:0007669"/>
    <property type="project" value="UniProtKB-ARBA"/>
</dbReference>
<dbReference type="FunFam" id="1.10.510.10:FF:000358">
    <property type="entry name" value="Putative leucine-rich repeat receptor-like serine/threonine-protein kinase"/>
    <property type="match status" value="1"/>
</dbReference>
<keyword evidence="16 22" id="KW-0472">Membrane</keyword>
<dbReference type="GO" id="GO:0005524">
    <property type="term" value="F:ATP binding"/>
    <property type="evidence" value="ECO:0007669"/>
    <property type="project" value="UniProtKB-UniRule"/>
</dbReference>
<keyword evidence="5 25" id="KW-0723">Serine/threonine-protein kinase</keyword>
<accession>A0ABD1GLK2</accession>